<organism evidence="1 2">
    <name type="scientific">Burkholderia thailandensis</name>
    <dbReference type="NCBI Taxonomy" id="57975"/>
    <lineage>
        <taxon>Bacteria</taxon>
        <taxon>Pseudomonadati</taxon>
        <taxon>Pseudomonadota</taxon>
        <taxon>Betaproteobacteria</taxon>
        <taxon>Burkholderiales</taxon>
        <taxon>Burkholderiaceae</taxon>
        <taxon>Burkholderia</taxon>
        <taxon>pseudomallei group</taxon>
    </lineage>
</organism>
<sequence>MPIQAAHAGLGIALAPAFLIRAQLAGRHARTTARRARRCRRAGPLPVLRAEAAGNERVAAAAARMEARRVRAGVARCALFRACARAADAACAGIRRMRAPLGFCARRA</sequence>
<dbReference type="Proteomes" id="UP001272137">
    <property type="component" value="Unassembled WGS sequence"/>
</dbReference>
<gene>
    <name evidence="1" type="ORF">C7S16_5318</name>
</gene>
<reference evidence="1" key="1">
    <citation type="submission" date="2018-08" db="EMBL/GenBank/DDBJ databases">
        <title>Identification of Burkholderia cepacia strains that express a Burkholderia pseudomallei-like capsular polysaccharide.</title>
        <authorList>
            <person name="Burtnick M.N."/>
            <person name="Vongsouvath M."/>
            <person name="Newton P."/>
            <person name="Wuthiekanun V."/>
            <person name="Limmathurotsakul D."/>
            <person name="Brett P.J."/>
            <person name="Chantratita N."/>
            <person name="Dance D.A."/>
        </authorList>
    </citation>
    <scope>NUCLEOTIDE SEQUENCE</scope>
    <source>
        <strain evidence="1">SBXCC001</strain>
    </source>
</reference>
<name>A0AAW9CJR9_BURTH</name>
<dbReference type="AlphaFoldDB" id="A0AAW9CJR9"/>
<proteinExistence type="predicted"/>
<comment type="caution">
    <text evidence="1">The sequence shown here is derived from an EMBL/GenBank/DDBJ whole genome shotgun (WGS) entry which is preliminary data.</text>
</comment>
<accession>A0AAW9CJR9</accession>
<evidence type="ECO:0000313" key="1">
    <source>
        <dbReference type="EMBL" id="MDW9251230.1"/>
    </source>
</evidence>
<protein>
    <submittedName>
        <fullName evidence="1">Glycine cleavage system transcriptional activator (Gcv operon activator)(GcvA), LysR family domain</fullName>
    </submittedName>
</protein>
<dbReference type="EMBL" id="QXCT01000001">
    <property type="protein sequence ID" value="MDW9251230.1"/>
    <property type="molecule type" value="Genomic_DNA"/>
</dbReference>
<evidence type="ECO:0000313" key="2">
    <source>
        <dbReference type="Proteomes" id="UP001272137"/>
    </source>
</evidence>